<feature type="domain" description="Flagellar hook-associated protein 2 C-terminal" evidence="7">
    <location>
        <begin position="406"/>
        <end position="541"/>
    </location>
</feature>
<dbReference type="Pfam" id="PF02465">
    <property type="entry name" value="FliD_N"/>
    <property type="match status" value="1"/>
</dbReference>
<organism evidence="8 9">
    <name type="scientific">Acidicapsa dinghuensis</name>
    <dbReference type="NCBI Taxonomy" id="2218256"/>
    <lineage>
        <taxon>Bacteria</taxon>
        <taxon>Pseudomonadati</taxon>
        <taxon>Acidobacteriota</taxon>
        <taxon>Terriglobia</taxon>
        <taxon>Terriglobales</taxon>
        <taxon>Acidobacteriaceae</taxon>
        <taxon>Acidicapsa</taxon>
    </lineage>
</organism>
<keyword evidence="9" id="KW-1185">Reference proteome</keyword>
<feature type="domain" description="Flagellar hook-associated protein 2 N-terminal" evidence="6">
    <location>
        <begin position="15"/>
        <end position="112"/>
    </location>
</feature>
<comment type="subcellular location">
    <subcellularLocation>
        <location evidence="5">Secreted</location>
    </subcellularLocation>
    <subcellularLocation>
        <location evidence="5">Bacterial flagellum</location>
    </subcellularLocation>
</comment>
<evidence type="ECO:0000256" key="5">
    <source>
        <dbReference type="RuleBase" id="RU362066"/>
    </source>
</evidence>
<name>A0ABW1ELK6_9BACT</name>
<keyword evidence="3" id="KW-0175">Coiled coil</keyword>
<comment type="caution">
    <text evidence="8">The sequence shown here is derived from an EMBL/GenBank/DDBJ whole genome shotgun (WGS) entry which is preliminary data.</text>
</comment>
<dbReference type="Proteomes" id="UP001596091">
    <property type="component" value="Unassembled WGS sequence"/>
</dbReference>
<dbReference type="RefSeq" id="WP_263332839.1">
    <property type="nucleotide sequence ID" value="NZ_JAGSYH010000001.1"/>
</dbReference>
<comment type="similarity">
    <text evidence="1 5">Belongs to the FliD family.</text>
</comment>
<dbReference type="InterPro" id="IPR040026">
    <property type="entry name" value="FliD"/>
</dbReference>
<reference evidence="9" key="1">
    <citation type="journal article" date="2019" name="Int. J. Syst. Evol. Microbiol.">
        <title>The Global Catalogue of Microorganisms (GCM) 10K type strain sequencing project: providing services to taxonomists for standard genome sequencing and annotation.</title>
        <authorList>
            <consortium name="The Broad Institute Genomics Platform"/>
            <consortium name="The Broad Institute Genome Sequencing Center for Infectious Disease"/>
            <person name="Wu L."/>
            <person name="Ma J."/>
        </authorList>
    </citation>
    <scope>NUCLEOTIDE SEQUENCE [LARGE SCALE GENOMIC DNA]</scope>
    <source>
        <strain evidence="9">JCM 4087</strain>
    </source>
</reference>
<proteinExistence type="inferred from homology"/>
<evidence type="ECO:0000313" key="8">
    <source>
        <dbReference type="EMBL" id="MFC5864632.1"/>
    </source>
</evidence>
<keyword evidence="5" id="KW-0964">Secreted</keyword>
<evidence type="ECO:0000313" key="9">
    <source>
        <dbReference type="Proteomes" id="UP001596091"/>
    </source>
</evidence>
<dbReference type="InterPro" id="IPR010809">
    <property type="entry name" value="FliD_C"/>
</dbReference>
<keyword evidence="8" id="KW-0966">Cell projection</keyword>
<dbReference type="PANTHER" id="PTHR30288">
    <property type="entry name" value="FLAGELLAR CAP/ASSEMBLY PROTEIN FLID"/>
    <property type="match status" value="1"/>
</dbReference>
<gene>
    <name evidence="8" type="primary">fliD</name>
    <name evidence="8" type="ORF">ACFPT7_20150</name>
</gene>
<comment type="subunit">
    <text evidence="2 5">Homopentamer.</text>
</comment>
<keyword evidence="8" id="KW-0969">Cilium</keyword>
<evidence type="ECO:0000259" key="7">
    <source>
        <dbReference type="Pfam" id="PF07195"/>
    </source>
</evidence>
<dbReference type="InterPro" id="IPR003481">
    <property type="entry name" value="FliD_N"/>
</dbReference>
<protein>
    <recommendedName>
        <fullName evidence="5">Flagellar hook-associated protein 2</fullName>
        <shortName evidence="5">HAP2</shortName>
    </recommendedName>
    <alternativeName>
        <fullName evidence="5">Flagellar cap protein</fullName>
    </alternativeName>
</protein>
<evidence type="ECO:0000256" key="1">
    <source>
        <dbReference type="ARBA" id="ARBA00009764"/>
    </source>
</evidence>
<evidence type="ECO:0000256" key="3">
    <source>
        <dbReference type="ARBA" id="ARBA00023054"/>
    </source>
</evidence>
<dbReference type="Pfam" id="PF07195">
    <property type="entry name" value="FliD_C"/>
    <property type="match status" value="2"/>
</dbReference>
<evidence type="ECO:0000256" key="2">
    <source>
        <dbReference type="ARBA" id="ARBA00011255"/>
    </source>
</evidence>
<sequence length="552" mass="55425">MGTVGISFGSPTAGTGFNVSNTVSQIVANLQNVETPWQNQLTTLEGQDSAISNLGTLLSNLSNDISQFTDFSGVLSTKEGSSSNPDVVALTSSSSSSVAGTHTIVVNSLATTASGYLDNVTNTNDTLTGSVTIQVGSGTAQTVDVGTDNTLSGLAASINNADIGVTASVVTDANGSRLSIVSGTSGATGNLTVTSAITDSSTGKALNYNSIQSGQNSSIVVDGVSVATSSNTVSTVIPGVTFQLLAPSTDTVQVQIVNSTPTVESAMEAFVSDFNAVVSAINTQESNNSSGSAQPLFGSPTLSLLQQQLLSSISGSSSSGYLAPISNASDTLSGTFSIAVGSGSATNFDLSSLSAGNQNLAGLAAAINAANLGVSAAVVTGSTGSSLSIVSQYGQAVTVNSSISDSITGSSLSYTSLGDVNNLAKLGISAQDDGTISLDSATFEQELNSDYSGVTAFFQDANSWGVDFSNTVNNLGTSSVTGTLALALSADSSIESSLNQNISAENQTISAEQTSLTLELTSADEILQAIPQNLDNINELYSAITGYQAPQQ</sequence>
<dbReference type="PANTHER" id="PTHR30288:SF0">
    <property type="entry name" value="FLAGELLAR HOOK-ASSOCIATED PROTEIN 2"/>
    <property type="match status" value="1"/>
</dbReference>
<keyword evidence="4 5" id="KW-0975">Bacterial flagellum</keyword>
<accession>A0ABW1ELK6</accession>
<keyword evidence="8" id="KW-0282">Flagellum</keyword>
<evidence type="ECO:0000259" key="6">
    <source>
        <dbReference type="Pfam" id="PF02465"/>
    </source>
</evidence>
<evidence type="ECO:0000256" key="4">
    <source>
        <dbReference type="ARBA" id="ARBA00023143"/>
    </source>
</evidence>
<feature type="domain" description="Flagellar hook-associated protein 2 C-terminal" evidence="7">
    <location>
        <begin position="214"/>
        <end position="320"/>
    </location>
</feature>
<comment type="function">
    <text evidence="5">Required for morphogenesis and for the elongation of the flagellar filament by facilitating polymerization of the flagellin monomers at the tip of growing filament. Forms a capping structure, which prevents flagellin subunits (transported through the central channel of the flagellum) from leaking out without polymerization at the distal end.</text>
</comment>
<dbReference type="EMBL" id="JBHSPH010000010">
    <property type="protein sequence ID" value="MFC5864632.1"/>
    <property type="molecule type" value="Genomic_DNA"/>
</dbReference>